<name>M5ETB5_TAPDE</name>
<dbReference type="GO" id="GO:0046933">
    <property type="term" value="F:proton-transporting ATP synthase activity, rotational mechanism"/>
    <property type="evidence" value="ECO:0007669"/>
    <property type="project" value="TreeGrafter"/>
</dbReference>
<keyword evidence="9" id="KW-0406">Ion transport</keyword>
<dbReference type="GO" id="GO:0005743">
    <property type="term" value="C:mitochondrial inner membrane"/>
    <property type="evidence" value="ECO:0007669"/>
    <property type="project" value="UniProtKB-SubCell"/>
</dbReference>
<keyword evidence="5" id="KW-0138">CF(0)</keyword>
<comment type="caution">
    <text evidence="14">The sequence shown here is derived from an EMBL/GenBank/DDBJ whole genome shotgun (WGS) entry which is preliminary data.</text>
</comment>
<evidence type="ECO:0000256" key="6">
    <source>
        <dbReference type="ARBA" id="ARBA00022692"/>
    </source>
</evidence>
<dbReference type="NCBIfam" id="TIGR01131">
    <property type="entry name" value="ATP_synt_6_or_A"/>
    <property type="match status" value="1"/>
</dbReference>
<dbReference type="PROSITE" id="PS00449">
    <property type="entry name" value="ATPASE_A"/>
    <property type="match status" value="1"/>
</dbReference>
<dbReference type="NCBIfam" id="NF004482">
    <property type="entry name" value="PRK05815.2-4"/>
    <property type="match status" value="1"/>
</dbReference>
<keyword evidence="6 13" id="KW-0812">Transmembrane</keyword>
<reference evidence="14" key="2">
    <citation type="submission" date="2013-02" db="EMBL/GenBank/DDBJ databases">
        <authorList>
            <person name="Cisse O."/>
        </authorList>
    </citation>
    <scope>NUCLEOTIDE SEQUENCE</scope>
    <source>
        <strain evidence="14">PYCC 5710</strain>
    </source>
</reference>
<dbReference type="GO" id="GO:0045259">
    <property type="term" value="C:proton-transporting ATP synthase complex"/>
    <property type="evidence" value="ECO:0007669"/>
    <property type="project" value="UniProtKB-KW"/>
</dbReference>
<evidence type="ECO:0000256" key="4">
    <source>
        <dbReference type="ARBA" id="ARBA00022448"/>
    </source>
</evidence>
<keyword evidence="11" id="KW-0066">ATP synthesis</keyword>
<sequence>EVKTRKKNLLLFMTYTHIQSPLEQFEINSLMGINAPLFGYAQLSLTNIGLYFILALIVVVGFNVIANNNNQIIANKYSISQESLYTTILNMVQAQIASPKGQLYFPFIYCLFMLVLAGNFIGMVPYSFAITSHLIFTLSVSMTILIAVTIIGFQEHGLKFFSYFVPAGTPLALVPLLVLIELISYIAKGLSLGIRLGANIMAGHMLTKIIGGFIYQIMAASPLMFVIGIIPLVLLVAITGLELAIAFIQAYVFAILTCSYIKDSLDLH</sequence>
<dbReference type="EMBL" id="CAUL01000005">
    <property type="protein sequence ID" value="CCV02649.1"/>
    <property type="molecule type" value="Genomic_DNA"/>
</dbReference>
<dbReference type="InterPro" id="IPR035908">
    <property type="entry name" value="F0_ATP_A_sf"/>
</dbReference>
<evidence type="ECO:0000256" key="10">
    <source>
        <dbReference type="ARBA" id="ARBA00023136"/>
    </source>
</evidence>
<evidence type="ECO:0000256" key="1">
    <source>
        <dbReference type="ARBA" id="ARBA00004448"/>
    </source>
</evidence>
<evidence type="ECO:0000256" key="12">
    <source>
        <dbReference type="RuleBase" id="RU004450"/>
    </source>
</evidence>
<dbReference type="HAMAP" id="MF_01393">
    <property type="entry name" value="ATP_synth_a_bact"/>
    <property type="match status" value="1"/>
</dbReference>
<dbReference type="Pfam" id="PF00119">
    <property type="entry name" value="ATP-synt_A"/>
    <property type="match status" value="1"/>
</dbReference>
<protein>
    <recommendedName>
        <fullName evidence="3 12">ATP synthase subunit a</fullName>
    </recommendedName>
</protein>
<evidence type="ECO:0000256" key="8">
    <source>
        <dbReference type="ARBA" id="ARBA00022989"/>
    </source>
</evidence>
<dbReference type="CDD" id="cd00310">
    <property type="entry name" value="ATP-synt_Fo_a_6"/>
    <property type="match status" value="1"/>
</dbReference>
<keyword evidence="10 13" id="KW-0472">Membrane</keyword>
<feature type="transmembrane region" description="Helical" evidence="13">
    <location>
        <begin position="48"/>
        <end position="66"/>
    </location>
</feature>
<dbReference type="PRINTS" id="PR00123">
    <property type="entry name" value="ATPASEA"/>
</dbReference>
<keyword evidence="8 13" id="KW-1133">Transmembrane helix</keyword>
<dbReference type="VEuPathDB" id="FungiDB:TMP_tdefPYCC5710_20"/>
<keyword evidence="7" id="KW-0375">Hydrogen ion transport</keyword>
<accession>M5ETB5</accession>
<keyword evidence="4" id="KW-0813">Transport</keyword>
<dbReference type="AlphaFoldDB" id="M5ETB5"/>
<comment type="similarity">
    <text evidence="2">Belongs to the ATPase A chain family.</text>
</comment>
<dbReference type="STRING" id="1097556.M5ETB5"/>
<evidence type="ECO:0000256" key="13">
    <source>
        <dbReference type="SAM" id="Phobius"/>
    </source>
</evidence>
<keyword evidence="14" id="KW-0496">Mitochondrion</keyword>
<dbReference type="PANTHER" id="PTHR11410">
    <property type="entry name" value="ATP SYNTHASE SUBUNIT A"/>
    <property type="match status" value="1"/>
</dbReference>
<geneLocation type="mitochondrion" evidence="14"/>
<proteinExistence type="inferred from homology"/>
<feature type="transmembrane region" description="Helical" evidence="13">
    <location>
        <begin position="103"/>
        <end position="128"/>
    </location>
</feature>
<evidence type="ECO:0000256" key="9">
    <source>
        <dbReference type="ARBA" id="ARBA00023065"/>
    </source>
</evidence>
<dbReference type="FunFam" id="1.20.120.220:FF:000003">
    <property type="entry name" value="ATP synthase subunit a"/>
    <property type="match status" value="1"/>
</dbReference>
<dbReference type="OrthoDB" id="5976622at2759"/>
<comment type="subcellular location">
    <subcellularLocation>
        <location evidence="1 12">Mitochondrion inner membrane</location>
        <topology evidence="1 12">Multi-pass membrane protein</topology>
    </subcellularLocation>
</comment>
<evidence type="ECO:0000313" key="14">
    <source>
        <dbReference type="EMBL" id="CCV02649.1"/>
    </source>
</evidence>
<dbReference type="SUPFAM" id="SSF81336">
    <property type="entry name" value="F1F0 ATP synthase subunit A"/>
    <property type="match status" value="1"/>
</dbReference>
<organism evidence="14">
    <name type="scientific">Taphrina deformans (strain PYCC 5710 / ATCC 11124 / CBS 356.35 / IMI 108563 / JCM 9778 / NBRC 8474)</name>
    <name type="common">Peach leaf curl fungus</name>
    <name type="synonym">Lalaria deformans</name>
    <dbReference type="NCBI Taxonomy" id="1097556"/>
    <lineage>
        <taxon>Eukaryota</taxon>
        <taxon>Fungi</taxon>
        <taxon>Dikarya</taxon>
        <taxon>Ascomycota</taxon>
        <taxon>Taphrinomycotina</taxon>
        <taxon>Taphrinomycetes</taxon>
        <taxon>Taphrinales</taxon>
        <taxon>Taphrinaceae</taxon>
        <taxon>Taphrina</taxon>
    </lineage>
</organism>
<gene>
    <name evidence="14" type="primary">atp6</name>
</gene>
<dbReference type="InterPro" id="IPR023011">
    <property type="entry name" value="ATP_synth_F0_asu_AS"/>
</dbReference>
<dbReference type="InterPro" id="IPR000568">
    <property type="entry name" value="ATP_synth_F0_asu"/>
</dbReference>
<feature type="non-terminal residue" evidence="14">
    <location>
        <position position="1"/>
    </location>
</feature>
<feature type="transmembrane region" description="Helical" evidence="13">
    <location>
        <begin position="213"/>
        <end position="237"/>
    </location>
</feature>
<dbReference type="PANTHER" id="PTHR11410:SF0">
    <property type="entry name" value="ATP SYNTHASE SUBUNIT A"/>
    <property type="match status" value="1"/>
</dbReference>
<evidence type="ECO:0000256" key="7">
    <source>
        <dbReference type="ARBA" id="ARBA00022781"/>
    </source>
</evidence>
<feature type="transmembrane region" description="Helical" evidence="13">
    <location>
        <begin position="134"/>
        <end position="153"/>
    </location>
</feature>
<evidence type="ECO:0000256" key="2">
    <source>
        <dbReference type="ARBA" id="ARBA00006810"/>
    </source>
</evidence>
<reference evidence="14" key="1">
    <citation type="journal article" date="2013" name="MBio">
        <title>Genome sequencing of the plant pathogen Taphrina deformans, the causal agent of peach leaf curl .</title>
        <authorList>
            <person name="Cisse O.H."/>
            <person name="Almeida J.M.G.C.F."/>
            <person name="Fonseca A."/>
            <person name="Kumar A.A."/>
            <person name="Salojarvi J."/>
            <person name="Overmyer K."/>
            <person name="Hauser P.M."/>
            <person name="Pagni M."/>
        </authorList>
    </citation>
    <scope>NUCLEOTIDE SEQUENCE</scope>
    <source>
        <strain evidence="14">PYCC 5710</strain>
    </source>
</reference>
<feature type="transmembrane region" description="Helical" evidence="13">
    <location>
        <begin position="160"/>
        <end position="180"/>
    </location>
</feature>
<dbReference type="Gene3D" id="1.20.120.220">
    <property type="entry name" value="ATP synthase, F0 complex, subunit A"/>
    <property type="match status" value="1"/>
</dbReference>
<evidence type="ECO:0000256" key="3">
    <source>
        <dbReference type="ARBA" id="ARBA00021312"/>
    </source>
</evidence>
<dbReference type="InterPro" id="IPR045083">
    <property type="entry name" value="ATP_synth_F0_asu_bact/mt"/>
</dbReference>
<evidence type="ECO:0000256" key="5">
    <source>
        <dbReference type="ARBA" id="ARBA00022547"/>
    </source>
</evidence>
<evidence type="ECO:0000256" key="11">
    <source>
        <dbReference type="ARBA" id="ARBA00023310"/>
    </source>
</evidence>